<accession>A0A645DWQ6</accession>
<gene>
    <name evidence="1" type="ORF">SDC9_140697</name>
</gene>
<dbReference type="EMBL" id="VSSQ01040340">
    <property type="protein sequence ID" value="MPM93558.1"/>
    <property type="molecule type" value="Genomic_DNA"/>
</dbReference>
<proteinExistence type="predicted"/>
<comment type="caution">
    <text evidence="1">The sequence shown here is derived from an EMBL/GenBank/DDBJ whole genome shotgun (WGS) entry which is preliminary data.</text>
</comment>
<name>A0A645DWQ6_9ZZZZ</name>
<evidence type="ECO:0000313" key="1">
    <source>
        <dbReference type="EMBL" id="MPM93558.1"/>
    </source>
</evidence>
<organism evidence="1">
    <name type="scientific">bioreactor metagenome</name>
    <dbReference type="NCBI Taxonomy" id="1076179"/>
    <lineage>
        <taxon>unclassified sequences</taxon>
        <taxon>metagenomes</taxon>
        <taxon>ecological metagenomes</taxon>
    </lineage>
</organism>
<dbReference type="AlphaFoldDB" id="A0A645DWQ6"/>
<sequence>MKILESLSFGRPVVASSIAAEGLEIKTEFLQVVTDGKWSTVIQKAKQLELNSKNTAELQQALQSYLWQKQDIDEG</sequence>
<reference evidence="1" key="1">
    <citation type="submission" date="2019-08" db="EMBL/GenBank/DDBJ databases">
        <authorList>
            <person name="Kucharzyk K."/>
            <person name="Murdoch R.W."/>
            <person name="Higgins S."/>
            <person name="Loffler F."/>
        </authorList>
    </citation>
    <scope>NUCLEOTIDE SEQUENCE</scope>
</reference>
<protein>
    <submittedName>
        <fullName evidence="1">Uncharacterized protein</fullName>
    </submittedName>
</protein>